<dbReference type="EMBL" id="BGZK01001634">
    <property type="protein sequence ID" value="GBP83704.1"/>
    <property type="molecule type" value="Genomic_DNA"/>
</dbReference>
<evidence type="ECO:0000256" key="1">
    <source>
        <dbReference type="SAM" id="MobiDB-lite"/>
    </source>
</evidence>
<comment type="caution">
    <text evidence="2">The sequence shown here is derived from an EMBL/GenBank/DDBJ whole genome shotgun (WGS) entry which is preliminary data.</text>
</comment>
<feature type="region of interest" description="Disordered" evidence="1">
    <location>
        <begin position="253"/>
        <end position="277"/>
    </location>
</feature>
<feature type="compositionally biased region" description="Low complexity" evidence="1">
    <location>
        <begin position="72"/>
        <end position="85"/>
    </location>
</feature>
<organism evidence="2 3">
    <name type="scientific">Eumeta variegata</name>
    <name type="common">Bagworm moth</name>
    <name type="synonym">Eumeta japonica</name>
    <dbReference type="NCBI Taxonomy" id="151549"/>
    <lineage>
        <taxon>Eukaryota</taxon>
        <taxon>Metazoa</taxon>
        <taxon>Ecdysozoa</taxon>
        <taxon>Arthropoda</taxon>
        <taxon>Hexapoda</taxon>
        <taxon>Insecta</taxon>
        <taxon>Pterygota</taxon>
        <taxon>Neoptera</taxon>
        <taxon>Endopterygota</taxon>
        <taxon>Lepidoptera</taxon>
        <taxon>Glossata</taxon>
        <taxon>Ditrysia</taxon>
        <taxon>Tineoidea</taxon>
        <taxon>Psychidae</taxon>
        <taxon>Oiketicinae</taxon>
        <taxon>Eumeta</taxon>
    </lineage>
</organism>
<feature type="region of interest" description="Disordered" evidence="1">
    <location>
        <begin position="64"/>
        <end position="85"/>
    </location>
</feature>
<protein>
    <submittedName>
        <fullName evidence="2">Uncharacterized protein</fullName>
    </submittedName>
</protein>
<accession>A0A4C1Z9D3</accession>
<evidence type="ECO:0000313" key="3">
    <source>
        <dbReference type="Proteomes" id="UP000299102"/>
    </source>
</evidence>
<dbReference type="AlphaFoldDB" id="A0A4C1Z9D3"/>
<dbReference type="Proteomes" id="UP000299102">
    <property type="component" value="Unassembled WGS sequence"/>
</dbReference>
<reference evidence="2 3" key="1">
    <citation type="journal article" date="2019" name="Commun. Biol.">
        <title>The bagworm genome reveals a unique fibroin gene that provides high tensile strength.</title>
        <authorList>
            <person name="Kono N."/>
            <person name="Nakamura H."/>
            <person name="Ohtoshi R."/>
            <person name="Tomita M."/>
            <person name="Numata K."/>
            <person name="Arakawa K."/>
        </authorList>
    </citation>
    <scope>NUCLEOTIDE SEQUENCE [LARGE SCALE GENOMIC DNA]</scope>
</reference>
<evidence type="ECO:0000313" key="2">
    <source>
        <dbReference type="EMBL" id="GBP83704.1"/>
    </source>
</evidence>
<keyword evidence="3" id="KW-1185">Reference proteome</keyword>
<proteinExistence type="predicted"/>
<gene>
    <name evidence="2" type="ORF">EVAR_61639_1</name>
</gene>
<feature type="compositionally biased region" description="Basic residues" evidence="1">
    <location>
        <begin position="254"/>
        <end position="269"/>
    </location>
</feature>
<sequence>MTLGYLCYCKCEKYLFACSSSVWRWVTFVDRKSGTMYVIKCMNTGKLSLPTSNAKAEIRGRPRDRYWNSTAGPNRNRPGRSGSGRIPDGIGIGIVNSSPRREADVSICANANALMLQVYCTAYANDASAIARRAQAALGTFPEGGPGTNSSPYMLSTEAYSPTDLLLRVHGHGSEAKKTNQTSREIAELSNESADSDRLCDIRRGFRNSGAGSLWKSIGWTIFFEASSATLALVSAAVGSRPVPILSLRPTNERRRKKKKNRARAHRNAFLKSNLGA</sequence>
<name>A0A4C1Z9D3_EUMVA</name>